<evidence type="ECO:0000256" key="3">
    <source>
        <dbReference type="ARBA" id="ARBA00023125"/>
    </source>
</evidence>
<evidence type="ECO:0000313" key="9">
    <source>
        <dbReference type="Proteomes" id="UP000267606"/>
    </source>
</evidence>
<dbReference type="Pfam" id="PF00319">
    <property type="entry name" value="SRF-TF"/>
    <property type="match status" value="1"/>
</dbReference>
<organism evidence="10">
    <name type="scientific">Onchocerca flexuosa</name>
    <dbReference type="NCBI Taxonomy" id="387005"/>
    <lineage>
        <taxon>Eukaryota</taxon>
        <taxon>Metazoa</taxon>
        <taxon>Ecdysozoa</taxon>
        <taxon>Nematoda</taxon>
        <taxon>Chromadorea</taxon>
        <taxon>Rhabditida</taxon>
        <taxon>Spirurina</taxon>
        <taxon>Spiruromorpha</taxon>
        <taxon>Filarioidea</taxon>
        <taxon>Onchocercidae</taxon>
        <taxon>Onchocerca</taxon>
    </lineage>
</organism>
<dbReference type="GO" id="GO:0005634">
    <property type="term" value="C:nucleus"/>
    <property type="evidence" value="ECO:0007669"/>
    <property type="project" value="UniProtKB-SubCell"/>
</dbReference>
<keyword evidence="9" id="KW-1185">Reference proteome</keyword>
<gene>
    <name evidence="8" type="ORF">OFLC_LOCUS13463</name>
</gene>
<evidence type="ECO:0000256" key="1">
    <source>
        <dbReference type="ARBA" id="ARBA00004123"/>
    </source>
</evidence>
<evidence type="ECO:0000259" key="7">
    <source>
        <dbReference type="PROSITE" id="PS50066"/>
    </source>
</evidence>
<evidence type="ECO:0000256" key="5">
    <source>
        <dbReference type="ARBA" id="ARBA00023242"/>
    </source>
</evidence>
<sequence>MGGECESSSPQLQHQVNEGTPTLPNGKKTKGRVKIKMEYIGNKLRRYTTFSKRKTGIMKKFVKLMGTTRYFMRILDDAVDPLGTRQEFTFDPQPNISRKRKLNEVCSHVI</sequence>
<proteinExistence type="predicted"/>
<evidence type="ECO:0000256" key="2">
    <source>
        <dbReference type="ARBA" id="ARBA00023015"/>
    </source>
</evidence>
<dbReference type="STRING" id="387005.A0A183I151"/>
<reference evidence="8 9" key="2">
    <citation type="submission" date="2018-11" db="EMBL/GenBank/DDBJ databases">
        <authorList>
            <consortium name="Pathogen Informatics"/>
        </authorList>
    </citation>
    <scope>NUCLEOTIDE SEQUENCE [LARGE SCALE GENOMIC DNA]</scope>
</reference>
<dbReference type="Proteomes" id="UP000267606">
    <property type="component" value="Unassembled WGS sequence"/>
</dbReference>
<dbReference type="GO" id="GO:0003677">
    <property type="term" value="F:DNA binding"/>
    <property type="evidence" value="ECO:0007669"/>
    <property type="project" value="UniProtKB-KW"/>
</dbReference>
<dbReference type="SMART" id="SM00432">
    <property type="entry name" value="MADS"/>
    <property type="match status" value="1"/>
</dbReference>
<evidence type="ECO:0000256" key="6">
    <source>
        <dbReference type="SAM" id="MobiDB-lite"/>
    </source>
</evidence>
<evidence type="ECO:0000256" key="4">
    <source>
        <dbReference type="ARBA" id="ARBA00023163"/>
    </source>
</evidence>
<dbReference type="WBParaSite" id="OFLC_0001346401-mRNA-1">
    <property type="protein sequence ID" value="OFLC_0001346401-mRNA-1"/>
    <property type="gene ID" value="OFLC_0001346401"/>
</dbReference>
<dbReference type="PRINTS" id="PR00404">
    <property type="entry name" value="MADSDOMAIN"/>
</dbReference>
<evidence type="ECO:0000313" key="10">
    <source>
        <dbReference type="WBParaSite" id="OFLC_0001346401-mRNA-1"/>
    </source>
</evidence>
<name>A0A183I151_9BILA</name>
<keyword evidence="4" id="KW-0804">Transcription</keyword>
<keyword evidence="5" id="KW-0539">Nucleus</keyword>
<dbReference type="GO" id="GO:0046983">
    <property type="term" value="F:protein dimerization activity"/>
    <property type="evidence" value="ECO:0007669"/>
    <property type="project" value="InterPro"/>
</dbReference>
<dbReference type="AlphaFoldDB" id="A0A183I151"/>
<keyword evidence="2" id="KW-0805">Transcription regulation</keyword>
<dbReference type="PROSITE" id="PS50066">
    <property type="entry name" value="MADS_BOX_2"/>
    <property type="match status" value="1"/>
</dbReference>
<keyword evidence="3" id="KW-0238">DNA-binding</keyword>
<evidence type="ECO:0000313" key="8">
    <source>
        <dbReference type="EMBL" id="VDP13820.1"/>
    </source>
</evidence>
<dbReference type="EMBL" id="UZAJ01040212">
    <property type="protein sequence ID" value="VDP13820.1"/>
    <property type="molecule type" value="Genomic_DNA"/>
</dbReference>
<comment type="subcellular location">
    <subcellularLocation>
        <location evidence="1">Nucleus</location>
    </subcellularLocation>
</comment>
<protein>
    <submittedName>
        <fullName evidence="10">MADS-box domain-containing protein</fullName>
    </submittedName>
</protein>
<feature type="region of interest" description="Disordered" evidence="6">
    <location>
        <begin position="1"/>
        <end position="30"/>
    </location>
</feature>
<accession>A0A183I151</accession>
<dbReference type="SUPFAM" id="SSF55455">
    <property type="entry name" value="SRF-like"/>
    <property type="match status" value="1"/>
</dbReference>
<feature type="compositionally biased region" description="Polar residues" evidence="6">
    <location>
        <begin position="1"/>
        <end position="23"/>
    </location>
</feature>
<dbReference type="InterPro" id="IPR002100">
    <property type="entry name" value="TF_MADSbox"/>
</dbReference>
<feature type="domain" description="MADS-box" evidence="7">
    <location>
        <begin position="30"/>
        <end position="64"/>
    </location>
</feature>
<reference evidence="10" key="1">
    <citation type="submission" date="2016-06" db="UniProtKB">
        <authorList>
            <consortium name="WormBaseParasite"/>
        </authorList>
    </citation>
    <scope>IDENTIFICATION</scope>
</reference>
<dbReference type="InterPro" id="IPR036879">
    <property type="entry name" value="TF_MADSbox_sf"/>
</dbReference>